<accession>A0A931B8G0</accession>
<evidence type="ECO:0000259" key="1">
    <source>
        <dbReference type="Pfam" id="PF08818"/>
    </source>
</evidence>
<dbReference type="AlphaFoldDB" id="A0A931B8G0"/>
<evidence type="ECO:0000313" key="3">
    <source>
        <dbReference type="Proteomes" id="UP000657385"/>
    </source>
</evidence>
<dbReference type="EMBL" id="JADPRT010000004">
    <property type="protein sequence ID" value="MBF9068790.1"/>
    <property type="molecule type" value="Genomic_DNA"/>
</dbReference>
<proteinExistence type="predicted"/>
<name>A0A931B8G0_9ACTN</name>
<dbReference type="SUPFAM" id="SSF159888">
    <property type="entry name" value="YdhG-like"/>
    <property type="match status" value="1"/>
</dbReference>
<dbReference type="InterPro" id="IPR014922">
    <property type="entry name" value="YdhG-like"/>
</dbReference>
<dbReference type="Proteomes" id="UP000657385">
    <property type="component" value="Unassembled WGS sequence"/>
</dbReference>
<comment type="caution">
    <text evidence="2">The sequence shown here is derived from an EMBL/GenBank/DDBJ whole genome shotgun (WGS) entry which is preliminary data.</text>
</comment>
<dbReference type="Gene3D" id="3.90.1150.200">
    <property type="match status" value="1"/>
</dbReference>
<reference evidence="2" key="1">
    <citation type="submission" date="2020-11" db="EMBL/GenBank/DDBJ databases">
        <title>Isolation and identification of active actinomycetes.</title>
        <authorList>
            <person name="Yu B."/>
        </authorList>
    </citation>
    <scope>NUCLEOTIDE SEQUENCE</scope>
    <source>
        <strain evidence="2">NEAU-YB345</strain>
    </source>
</reference>
<dbReference type="Pfam" id="PF08818">
    <property type="entry name" value="DUF1801"/>
    <property type="match status" value="1"/>
</dbReference>
<sequence length="113" mass="12667">MDQAVRDYVDAIRAEHRPLFDRIHGLILADHPDAEVALSYDMPTYRVGGRRLHVGVWQHGVSLYGWRRPDATGFVARHPDLLHGKATLRLRPEDAAGMSDDELRAFLAAALAD</sequence>
<keyword evidence="3" id="KW-1185">Reference proteome</keyword>
<feature type="domain" description="YdhG-like" evidence="1">
    <location>
        <begin position="16"/>
        <end position="110"/>
    </location>
</feature>
<gene>
    <name evidence="2" type="ORF">I2501_12225</name>
</gene>
<evidence type="ECO:0000313" key="2">
    <source>
        <dbReference type="EMBL" id="MBF9068790.1"/>
    </source>
</evidence>
<organism evidence="2 3">
    <name type="scientific">Streptacidiphilus fuscans</name>
    <dbReference type="NCBI Taxonomy" id="2789292"/>
    <lineage>
        <taxon>Bacteria</taxon>
        <taxon>Bacillati</taxon>
        <taxon>Actinomycetota</taxon>
        <taxon>Actinomycetes</taxon>
        <taxon>Kitasatosporales</taxon>
        <taxon>Streptomycetaceae</taxon>
        <taxon>Streptacidiphilus</taxon>
    </lineage>
</organism>
<dbReference type="RefSeq" id="WP_196193937.1">
    <property type="nucleotide sequence ID" value="NZ_JADPRT010000004.1"/>
</dbReference>
<protein>
    <submittedName>
        <fullName evidence="2">DUF1801 domain-containing protein</fullName>
    </submittedName>
</protein>